<dbReference type="Proteomes" id="UP001205890">
    <property type="component" value="Unassembled WGS sequence"/>
</dbReference>
<feature type="transmembrane region" description="Helical" evidence="6">
    <location>
        <begin position="218"/>
        <end position="238"/>
    </location>
</feature>
<feature type="transmembrane region" description="Helical" evidence="6">
    <location>
        <begin position="126"/>
        <end position="144"/>
    </location>
</feature>
<evidence type="ECO:0000256" key="2">
    <source>
        <dbReference type="ARBA" id="ARBA00007362"/>
    </source>
</evidence>
<dbReference type="PANTHER" id="PTHR32322:SF2">
    <property type="entry name" value="EAMA DOMAIN-CONTAINING PROTEIN"/>
    <property type="match status" value="1"/>
</dbReference>
<keyword evidence="3 6" id="KW-0812">Transmembrane</keyword>
<feature type="transmembrane region" description="Helical" evidence="6">
    <location>
        <begin position="156"/>
        <end position="175"/>
    </location>
</feature>
<feature type="transmembrane region" description="Helical" evidence="6">
    <location>
        <begin position="95"/>
        <end position="117"/>
    </location>
</feature>
<evidence type="ECO:0000256" key="4">
    <source>
        <dbReference type="ARBA" id="ARBA00022989"/>
    </source>
</evidence>
<evidence type="ECO:0000313" key="8">
    <source>
        <dbReference type="EMBL" id="MCP8938668.1"/>
    </source>
</evidence>
<feature type="transmembrane region" description="Helical" evidence="6">
    <location>
        <begin position="250"/>
        <end position="268"/>
    </location>
</feature>
<dbReference type="Pfam" id="PF00892">
    <property type="entry name" value="EamA"/>
    <property type="match status" value="2"/>
</dbReference>
<dbReference type="InterPro" id="IPR050638">
    <property type="entry name" value="AA-Vitamin_Transporters"/>
</dbReference>
<accession>A0ABT1LC83</accession>
<proteinExistence type="inferred from homology"/>
<feature type="transmembrane region" description="Helical" evidence="6">
    <location>
        <begin position="38"/>
        <end position="58"/>
    </location>
</feature>
<dbReference type="Gene3D" id="1.10.3730.20">
    <property type="match status" value="1"/>
</dbReference>
<evidence type="ECO:0000313" key="9">
    <source>
        <dbReference type="Proteomes" id="UP001205890"/>
    </source>
</evidence>
<comment type="similarity">
    <text evidence="2">Belongs to the EamA transporter family.</text>
</comment>
<dbReference type="PANTHER" id="PTHR32322">
    <property type="entry name" value="INNER MEMBRANE TRANSPORTER"/>
    <property type="match status" value="1"/>
</dbReference>
<dbReference type="SUPFAM" id="SSF103481">
    <property type="entry name" value="Multidrug resistance efflux transporter EmrE"/>
    <property type="match status" value="2"/>
</dbReference>
<keyword evidence="9" id="KW-1185">Reference proteome</keyword>
<feature type="transmembrane region" description="Helical" evidence="6">
    <location>
        <begin position="274"/>
        <end position="291"/>
    </location>
</feature>
<feature type="domain" description="EamA" evidence="7">
    <location>
        <begin position="12"/>
        <end position="140"/>
    </location>
</feature>
<reference evidence="8 9" key="1">
    <citation type="submission" date="2022-07" db="EMBL/GenBank/DDBJ databases">
        <authorList>
            <person name="Li W.-J."/>
            <person name="Deng Q.-Q."/>
        </authorList>
    </citation>
    <scope>NUCLEOTIDE SEQUENCE [LARGE SCALE GENOMIC DNA]</scope>
    <source>
        <strain evidence="8 9">SYSU M60028</strain>
    </source>
</reference>
<sequence>MTSPLLLRAAPLVFVLIWSTGWISARFAAPFADPLTFLAVRYALAGALLTGVAVATGASWPARRADWGHALLTGVLLHAIYLGGVWWAIRHGLPAGISGLIAAVQPILTALLAPLLIGERISRRRWAGILLGFAGIALVLQPQLASIPADAMGATLWPMLVNVVAMISVTLGTFHQKRFIPTGDLRTVTVLQYAGAFLATLPVALMTEAMRIDWNVTVIATMAWSVLALSIGAIWLLLMLIRQGAVSRAATLIYLVPPTVAVEAFLLFGETMSLVQVVGMAVTAAGVALATRRH</sequence>
<dbReference type="InterPro" id="IPR037185">
    <property type="entry name" value="EmrE-like"/>
</dbReference>
<evidence type="ECO:0000256" key="6">
    <source>
        <dbReference type="SAM" id="Phobius"/>
    </source>
</evidence>
<organism evidence="8 9">
    <name type="scientific">Alsobacter ponti</name>
    <dbReference type="NCBI Taxonomy" id="2962936"/>
    <lineage>
        <taxon>Bacteria</taxon>
        <taxon>Pseudomonadati</taxon>
        <taxon>Pseudomonadota</taxon>
        <taxon>Alphaproteobacteria</taxon>
        <taxon>Hyphomicrobiales</taxon>
        <taxon>Alsobacteraceae</taxon>
        <taxon>Alsobacter</taxon>
    </lineage>
</organism>
<comment type="caution">
    <text evidence="8">The sequence shown here is derived from an EMBL/GenBank/DDBJ whole genome shotgun (WGS) entry which is preliminary data.</text>
</comment>
<evidence type="ECO:0000256" key="3">
    <source>
        <dbReference type="ARBA" id="ARBA00022692"/>
    </source>
</evidence>
<keyword evidence="5 6" id="KW-0472">Membrane</keyword>
<evidence type="ECO:0000256" key="1">
    <source>
        <dbReference type="ARBA" id="ARBA00004141"/>
    </source>
</evidence>
<dbReference type="EMBL" id="JANCLU010000007">
    <property type="protein sequence ID" value="MCP8938668.1"/>
    <property type="molecule type" value="Genomic_DNA"/>
</dbReference>
<feature type="transmembrane region" description="Helical" evidence="6">
    <location>
        <begin position="70"/>
        <end position="89"/>
    </location>
</feature>
<comment type="subcellular location">
    <subcellularLocation>
        <location evidence="1">Membrane</location>
        <topology evidence="1">Multi-pass membrane protein</topology>
    </subcellularLocation>
</comment>
<gene>
    <name evidence="8" type="ORF">NK718_09095</name>
</gene>
<name>A0ABT1LC83_9HYPH</name>
<evidence type="ECO:0000259" key="7">
    <source>
        <dbReference type="Pfam" id="PF00892"/>
    </source>
</evidence>
<evidence type="ECO:0000256" key="5">
    <source>
        <dbReference type="ARBA" id="ARBA00023136"/>
    </source>
</evidence>
<keyword evidence="4 6" id="KW-1133">Transmembrane helix</keyword>
<feature type="domain" description="EamA" evidence="7">
    <location>
        <begin position="158"/>
        <end position="291"/>
    </location>
</feature>
<dbReference type="InterPro" id="IPR000620">
    <property type="entry name" value="EamA_dom"/>
</dbReference>
<feature type="transmembrane region" description="Helical" evidence="6">
    <location>
        <begin position="187"/>
        <end position="206"/>
    </location>
</feature>
<protein>
    <submittedName>
        <fullName evidence="8">DMT family transporter</fullName>
    </submittedName>
</protein>